<dbReference type="Pfam" id="PF02494">
    <property type="entry name" value="HYR"/>
    <property type="match status" value="3"/>
</dbReference>
<feature type="disulfide bond" evidence="6">
    <location>
        <begin position="1264"/>
        <end position="1273"/>
    </location>
</feature>
<dbReference type="EMBL" id="JBAMIC010000012">
    <property type="protein sequence ID" value="KAK7099090.1"/>
    <property type="molecule type" value="Genomic_DNA"/>
</dbReference>
<evidence type="ECO:0000313" key="15">
    <source>
        <dbReference type="Proteomes" id="UP001374579"/>
    </source>
</evidence>
<dbReference type="SMART" id="SM00209">
    <property type="entry name" value="TSP1"/>
    <property type="match status" value="3"/>
</dbReference>
<dbReference type="FunFam" id="2.10.25.10:FF:000321">
    <property type="entry name" value="Protein delta homolog 1"/>
    <property type="match status" value="1"/>
</dbReference>
<gene>
    <name evidence="14" type="ORF">V1264_003280</name>
</gene>
<evidence type="ECO:0000256" key="5">
    <source>
        <dbReference type="ARBA" id="ARBA00023180"/>
    </source>
</evidence>
<dbReference type="CDD" id="cd00033">
    <property type="entry name" value="CCP"/>
    <property type="match status" value="4"/>
</dbReference>
<dbReference type="PROSITE" id="PS50026">
    <property type="entry name" value="EGF_3"/>
    <property type="match status" value="2"/>
</dbReference>
<dbReference type="InterPro" id="IPR000742">
    <property type="entry name" value="EGF"/>
</dbReference>
<evidence type="ECO:0000256" key="3">
    <source>
        <dbReference type="ARBA" id="ARBA00022737"/>
    </source>
</evidence>
<keyword evidence="9" id="KW-0472">Membrane</keyword>
<dbReference type="PROSITE" id="PS00010">
    <property type="entry name" value="ASX_HYDROXYL"/>
    <property type="match status" value="1"/>
</dbReference>
<feature type="chain" id="PRO_5042965999" description="Sushi, von Willebrand factor type A, EGF and pentraxin domain-containing protein 1-like" evidence="10">
    <location>
        <begin position="24"/>
        <end position="1866"/>
    </location>
</feature>
<dbReference type="SMART" id="SM00179">
    <property type="entry name" value="EGF_CA"/>
    <property type="match status" value="2"/>
</dbReference>
<evidence type="ECO:0000256" key="4">
    <source>
        <dbReference type="ARBA" id="ARBA00023157"/>
    </source>
</evidence>
<feature type="compositionally biased region" description="Polar residues" evidence="8">
    <location>
        <begin position="1835"/>
        <end position="1846"/>
    </location>
</feature>
<feature type="disulfide bond" evidence="7">
    <location>
        <begin position="468"/>
        <end position="495"/>
    </location>
</feature>
<keyword evidence="2 10" id="KW-0732">Signal</keyword>
<feature type="disulfide bond" evidence="7">
    <location>
        <begin position="268"/>
        <end position="295"/>
    </location>
</feature>
<feature type="transmembrane region" description="Helical" evidence="9">
    <location>
        <begin position="1800"/>
        <end position="1823"/>
    </location>
</feature>
<dbReference type="PANTHER" id="PTHR46343">
    <property type="entry name" value="HYR DOMAIN-CONTAINING PROTEIN"/>
    <property type="match status" value="1"/>
</dbReference>
<feature type="domain" description="HYR" evidence="12">
    <location>
        <begin position="150"/>
        <end position="234"/>
    </location>
</feature>
<dbReference type="InterPro" id="IPR011641">
    <property type="entry name" value="Tyr-kin_ephrin_A/B_rcpt-like"/>
</dbReference>
<feature type="domain" description="Sushi" evidence="13">
    <location>
        <begin position="639"/>
        <end position="712"/>
    </location>
</feature>
<dbReference type="Pfam" id="PF00090">
    <property type="entry name" value="TSP_1"/>
    <property type="match status" value="3"/>
</dbReference>
<keyword evidence="9" id="KW-0812">Transmembrane</keyword>
<dbReference type="FunFam" id="2.20.100.10:FF:000007">
    <property type="entry name" value="Thrombospondin 1"/>
    <property type="match status" value="1"/>
</dbReference>
<dbReference type="SUPFAM" id="SSF57535">
    <property type="entry name" value="Complement control module/SCR domain"/>
    <property type="match status" value="5"/>
</dbReference>
<evidence type="ECO:0000256" key="1">
    <source>
        <dbReference type="ARBA" id="ARBA00022536"/>
    </source>
</evidence>
<dbReference type="Gene3D" id="2.10.50.10">
    <property type="entry name" value="Tumor Necrosis Factor Receptor, subunit A, domain 2"/>
    <property type="match status" value="3"/>
</dbReference>
<comment type="caution">
    <text evidence="14">The sequence shown here is derived from an EMBL/GenBank/DDBJ whole genome shotgun (WGS) entry which is preliminary data.</text>
</comment>
<dbReference type="SUPFAM" id="SSF57184">
    <property type="entry name" value="Growth factor receptor domain"/>
    <property type="match status" value="1"/>
</dbReference>
<feature type="disulfide bond" evidence="7">
    <location>
        <begin position="327"/>
        <end position="354"/>
    </location>
</feature>
<dbReference type="PROSITE" id="PS00022">
    <property type="entry name" value="EGF_1"/>
    <property type="match status" value="2"/>
</dbReference>
<keyword evidence="3" id="KW-0677">Repeat</keyword>
<dbReference type="PROSITE" id="PS50092">
    <property type="entry name" value="TSP1"/>
    <property type="match status" value="3"/>
</dbReference>
<comment type="caution">
    <text evidence="6">Lacks conserved residue(s) required for the propagation of feature annotation.</text>
</comment>
<protein>
    <recommendedName>
        <fullName evidence="16">Sushi, von Willebrand factor type A, EGF and pentraxin domain-containing protein 1-like</fullName>
    </recommendedName>
</protein>
<dbReference type="Proteomes" id="UP001374579">
    <property type="component" value="Unassembled WGS sequence"/>
</dbReference>
<dbReference type="Gene3D" id="2.20.100.10">
    <property type="entry name" value="Thrombospondin type-1 (TSP1) repeat"/>
    <property type="match status" value="3"/>
</dbReference>
<evidence type="ECO:0000256" key="6">
    <source>
        <dbReference type="PROSITE-ProRule" id="PRU00076"/>
    </source>
</evidence>
<dbReference type="SMART" id="SM00181">
    <property type="entry name" value="EGF"/>
    <property type="match status" value="3"/>
</dbReference>
<feature type="disulfide bond" evidence="6">
    <location>
        <begin position="1302"/>
        <end position="1311"/>
    </location>
</feature>
<evidence type="ECO:0000259" key="13">
    <source>
        <dbReference type="PROSITE" id="PS50923"/>
    </source>
</evidence>
<keyword evidence="15" id="KW-1185">Reference proteome</keyword>
<dbReference type="Pfam" id="PF23106">
    <property type="entry name" value="EGF_Teneurin"/>
    <property type="match status" value="1"/>
</dbReference>
<evidence type="ECO:0000256" key="9">
    <source>
        <dbReference type="SAM" id="Phobius"/>
    </source>
</evidence>
<feature type="domain" description="Sushi" evidence="13">
    <location>
        <begin position="440"/>
        <end position="497"/>
    </location>
</feature>
<dbReference type="FunFam" id="2.20.100.10:FF:000002">
    <property type="entry name" value="Unc-5 netrin receptor C"/>
    <property type="match status" value="2"/>
</dbReference>
<dbReference type="PROSITE" id="PS50923">
    <property type="entry name" value="SUSHI"/>
    <property type="match status" value="5"/>
</dbReference>
<dbReference type="InterPro" id="IPR009030">
    <property type="entry name" value="Growth_fac_rcpt_cys_sf"/>
</dbReference>
<keyword evidence="9" id="KW-1133">Transmembrane helix</keyword>
<dbReference type="Gene3D" id="2.10.70.10">
    <property type="entry name" value="Complement Module, domain 1"/>
    <property type="match status" value="5"/>
</dbReference>
<dbReference type="InterPro" id="IPR035976">
    <property type="entry name" value="Sushi/SCR/CCP_sf"/>
</dbReference>
<dbReference type="InterPro" id="IPR043555">
    <property type="entry name" value="SRPX-like"/>
</dbReference>
<feature type="domain" description="EGF-like" evidence="11">
    <location>
        <begin position="1276"/>
        <end position="1312"/>
    </location>
</feature>
<dbReference type="PANTHER" id="PTHR46343:SF2">
    <property type="entry name" value="SUSHI_VON WILLEBRAND FACTOR TYPE A_EGF_PENTRAXIN DOMAIN-CONTAINING 1"/>
    <property type="match status" value="1"/>
</dbReference>
<dbReference type="SMART" id="SM00032">
    <property type="entry name" value="CCP"/>
    <property type="match status" value="6"/>
</dbReference>
<dbReference type="Pfam" id="PF07699">
    <property type="entry name" value="Ephrin_rec_like"/>
    <property type="match status" value="3"/>
</dbReference>
<feature type="domain" description="Sushi" evidence="13">
    <location>
        <begin position="498"/>
        <end position="555"/>
    </location>
</feature>
<keyword evidence="7" id="KW-0768">Sushi</keyword>
<feature type="domain" description="Sushi" evidence="13">
    <location>
        <begin position="298"/>
        <end position="356"/>
    </location>
</feature>
<organism evidence="14 15">
    <name type="scientific">Littorina saxatilis</name>
    <dbReference type="NCBI Taxonomy" id="31220"/>
    <lineage>
        <taxon>Eukaryota</taxon>
        <taxon>Metazoa</taxon>
        <taxon>Spiralia</taxon>
        <taxon>Lophotrochozoa</taxon>
        <taxon>Mollusca</taxon>
        <taxon>Gastropoda</taxon>
        <taxon>Caenogastropoda</taxon>
        <taxon>Littorinimorpha</taxon>
        <taxon>Littorinoidea</taxon>
        <taxon>Littorinidae</taxon>
        <taxon>Littorina</taxon>
    </lineage>
</organism>
<feature type="region of interest" description="Disordered" evidence="8">
    <location>
        <begin position="1767"/>
        <end position="1793"/>
    </location>
</feature>
<keyword evidence="1 6" id="KW-0245">EGF-like domain</keyword>
<evidence type="ECO:0008006" key="16">
    <source>
        <dbReference type="Google" id="ProtNLM"/>
    </source>
</evidence>
<feature type="compositionally biased region" description="Polar residues" evidence="8">
    <location>
        <begin position="1775"/>
        <end position="1793"/>
    </location>
</feature>
<feature type="compositionally biased region" description="Polar residues" evidence="8">
    <location>
        <begin position="1855"/>
        <end position="1866"/>
    </location>
</feature>
<feature type="region of interest" description="Disordered" evidence="8">
    <location>
        <begin position="1835"/>
        <end position="1866"/>
    </location>
</feature>
<dbReference type="InterPro" id="IPR001881">
    <property type="entry name" value="EGF-like_Ca-bd_dom"/>
</dbReference>
<evidence type="ECO:0000259" key="11">
    <source>
        <dbReference type="PROSITE" id="PS50026"/>
    </source>
</evidence>
<name>A0AAN9B4C8_9CAEN</name>
<dbReference type="InterPro" id="IPR000152">
    <property type="entry name" value="EGF-type_Asp/Asn_hydroxyl_site"/>
</dbReference>
<keyword evidence="4 6" id="KW-1015">Disulfide bond</keyword>
<proteinExistence type="predicted"/>
<evidence type="ECO:0000259" key="12">
    <source>
        <dbReference type="PROSITE" id="PS50825"/>
    </source>
</evidence>
<dbReference type="SUPFAM" id="SSF82895">
    <property type="entry name" value="TSP-1 type 1 repeat"/>
    <property type="match status" value="3"/>
</dbReference>
<evidence type="ECO:0000256" key="8">
    <source>
        <dbReference type="SAM" id="MobiDB-lite"/>
    </source>
</evidence>
<dbReference type="InterPro" id="IPR000436">
    <property type="entry name" value="Sushi_SCR_CCP_dom"/>
</dbReference>
<dbReference type="InterPro" id="IPR003410">
    <property type="entry name" value="HYR_dom"/>
</dbReference>
<dbReference type="SUPFAM" id="SSF57196">
    <property type="entry name" value="EGF/Laminin"/>
    <property type="match status" value="2"/>
</dbReference>
<evidence type="ECO:0000256" key="10">
    <source>
        <dbReference type="SAM" id="SignalP"/>
    </source>
</evidence>
<keyword evidence="5" id="KW-0325">Glycoprotein</keyword>
<accession>A0AAN9B4C8</accession>
<feature type="region of interest" description="Disordered" evidence="8">
    <location>
        <begin position="143"/>
        <end position="204"/>
    </location>
</feature>
<dbReference type="SMART" id="SM01411">
    <property type="entry name" value="Ephrin_rec_like"/>
    <property type="match status" value="3"/>
</dbReference>
<dbReference type="Gene3D" id="2.10.25.10">
    <property type="entry name" value="Laminin"/>
    <property type="match status" value="2"/>
</dbReference>
<dbReference type="PROSITE" id="PS01186">
    <property type="entry name" value="EGF_2"/>
    <property type="match status" value="1"/>
</dbReference>
<reference evidence="14 15" key="1">
    <citation type="submission" date="2024-02" db="EMBL/GenBank/DDBJ databases">
        <title>Chromosome-scale genome assembly of the rough periwinkle Littorina saxatilis.</title>
        <authorList>
            <person name="De Jode A."/>
            <person name="Faria R."/>
            <person name="Formenti G."/>
            <person name="Sims Y."/>
            <person name="Smith T.P."/>
            <person name="Tracey A."/>
            <person name="Wood J.M.D."/>
            <person name="Zagrodzka Z.B."/>
            <person name="Johannesson K."/>
            <person name="Butlin R.K."/>
            <person name="Leder E.H."/>
        </authorList>
    </citation>
    <scope>NUCLEOTIDE SEQUENCE [LARGE SCALE GENOMIC DNA]</scope>
    <source>
        <strain evidence="14">Snail1</strain>
        <tissue evidence="14">Muscle</tissue>
    </source>
</reference>
<dbReference type="CDD" id="cd00054">
    <property type="entry name" value="EGF_CA"/>
    <property type="match status" value="2"/>
</dbReference>
<dbReference type="Pfam" id="PF00084">
    <property type="entry name" value="Sushi"/>
    <property type="match status" value="4"/>
</dbReference>
<feature type="domain" description="HYR" evidence="12">
    <location>
        <begin position="554"/>
        <end position="638"/>
    </location>
</feature>
<evidence type="ECO:0000256" key="2">
    <source>
        <dbReference type="ARBA" id="ARBA00022729"/>
    </source>
</evidence>
<dbReference type="PRINTS" id="PR01705">
    <property type="entry name" value="TSP1REPEAT"/>
</dbReference>
<evidence type="ECO:0000313" key="14">
    <source>
        <dbReference type="EMBL" id="KAK7099090.1"/>
    </source>
</evidence>
<dbReference type="InterPro" id="IPR000884">
    <property type="entry name" value="TSP1_rpt"/>
</dbReference>
<evidence type="ECO:0000256" key="7">
    <source>
        <dbReference type="PROSITE-ProRule" id="PRU00302"/>
    </source>
</evidence>
<feature type="signal peptide" evidence="10">
    <location>
        <begin position="1"/>
        <end position="23"/>
    </location>
</feature>
<feature type="domain" description="EGF-like" evidence="11">
    <location>
        <begin position="1238"/>
        <end position="1274"/>
    </location>
</feature>
<dbReference type="GO" id="GO:0005509">
    <property type="term" value="F:calcium ion binding"/>
    <property type="evidence" value="ECO:0007669"/>
    <property type="project" value="InterPro"/>
</dbReference>
<sequence>MNINVAVLLFLVLLAAHNAAILADQEVSPGMQSTCFLNEAGDPVVQGTCAFSDVPDSTEAGEFRCEDVEESPGYCPHDTFYKEGSLCFHSLDQYLVFECRAGKWTQTDSLLPAHRQKRFWWFVAAVVGVVACAFFCGGGNNKGSSSSGPPPNRPPSIFCPSSPTVTAPAGKTEAIATWSKPTASDPDGGQPQIHQRSGPGSGSSFKQGKTYITYEAKDAGGLTDTCYFYVTVKVTTCSVLRTPRYGLRPSCSGAVQDNIYGSTCTFSCEDGYVLQGQRSLACTQSGSWSHADPQCKAKSCGDPGTVTGGTVNCPGENTYRDVCSITCNAGYRHSGSVFTTCRADGSWSPPLQGCYDTTVPTFTNGCPPDLQQYSGPLGAAVTLTWTDPVTSDNSGGSVTLTSQPVSGSSFPPGLHRVTITAADPAGNKAFCSFSINVQVRRCPFLSVSNGRVTCGKGYIEGSVCDVTCNQGYRIQGQPSLTCTDTETWTPAVPTCSMVTCPSPPTIQAGGLICPTGNRFQSFCLLTCMSGYTAQSPRFVTCSADGTWTLPGTCLDSEPPSFQDGCPDNVEVFAARIGEETTADWTEPAVSDNSGETIVPTSDVTSGSSFPVGVTYVTYTASDSSNNSRSCRFPVTVTTLSCDKPDFEDPGRSRSVMLYDCPDGYIHGAECTLNCTNGYPFLGSHNVTCERDDNENPPRMFWNYDGTKPECRENNCSKLGEPVNGALACLLGNHGWDCFMSCNDNWDIVASFDGRFVCTNSESFWRPSTVPACQVAYIPGRARLPSELYYFTGSCDMSLGQIRSDFVAALSNSTWRDACVNVPTCTVENVQVYCGPQTRRKRSAETELRAYEGHARKRRQTILVLRVSFDMVMDFQKDGTSEETYQAYKSKEMQVWAALKSDAENGQFDLGSLTPDAKYTKYPSLTFDCPAGTKFNTRSGPTDNTKASCVGCSKGNYLSDKTECKKCEKGQYTELDNATSCTPCPPGQTTLSEGADNRTLCKDKCTAGYFSPSGLVPCLPCPPGSYQSRDEAVTCDLCPPGTWTSLAASAQGDDCVAADVHLTTDATLRGTMTSSHNSVTMTTWFRLGYNSSAVISIIFGDLTQNPLRILTFTEYSEDIWTQWNDRFSVPPLSMLEVVQDQWERVVVSVSESSEVTVYHNNTRAVTFDLPRALTSVAGDVESLILRGKGAISGVRAEARAMSQGEVTTSFSSCTGNDSSNILTVRPRPSSVHLPSICDAVDDCQSSPCSSHGVCENQVDGFRCQCEDGWTGTTCEVPPDVCYQNQCQNSATCVPSGDNYTCSCGEQHSGDRCQFEKVHGEWGDWASWSQCSATCGGVHERQRLCNNPSPLHGGTECTGQGNQTQSCGESVCKVDGGWGNWTDWTGCSGTCGGGKTTRTRQCNNPTPQNGGALCEGEDTDEESCGTVVCPVHGGFGNWSQWTSCSTTCGDGIQSRERLCDNPVPANGGDPCSGQTNQTLRCNLATCPECTLLPRSEGTDFNCTLSTDPDRWSCKLVCALGYSSPLRHAEYTCGQETEYMWNFERNGTLTTKYDIPICTRMKTATSVTSTTTVPYSNTDCSQRNEVANAVQQNLQQLPCLQDNICVVDVKGECVTGDDSNGSGRRKRSGGSTAVVVKMDADFGNSVRWDPNDNSSIIDYARKFASVDQSAAQVAINDTETLFTVTSNNAVISPDVTEASYSAFVACPPGSSAVDGGCVDCPPGFYEESGQCVLCPLGQYQDQPTSTTCKPCPDDLSWDVMGANDVTQCRYPRRDIESTDNGPNSDGTTPNSIAPVPASNNKGLLIGGIVGGFIVIAAVIGVVTFFVMKSKKASRISDIYSTQRPASSYDNDAYEGTNLPPSSTHLGQRA</sequence>
<dbReference type="InterPro" id="IPR036383">
    <property type="entry name" value="TSP1_rpt_sf"/>
</dbReference>
<feature type="domain" description="Sushi" evidence="13">
    <location>
        <begin position="235"/>
        <end position="297"/>
    </location>
</feature>
<dbReference type="PROSITE" id="PS50825">
    <property type="entry name" value="HYR"/>
    <property type="match status" value="3"/>
</dbReference>
<feature type="domain" description="HYR" evidence="12">
    <location>
        <begin position="355"/>
        <end position="439"/>
    </location>
</feature>